<dbReference type="EMBL" id="CACVAY010000039">
    <property type="protein sequence ID" value="CAA6809501.1"/>
    <property type="molecule type" value="Genomic_DNA"/>
</dbReference>
<feature type="transmembrane region" description="Helical" evidence="2">
    <location>
        <begin position="327"/>
        <end position="346"/>
    </location>
</feature>
<organism evidence="4">
    <name type="scientific">uncultured Thiotrichaceae bacterium</name>
    <dbReference type="NCBI Taxonomy" id="298394"/>
    <lineage>
        <taxon>Bacteria</taxon>
        <taxon>Pseudomonadati</taxon>
        <taxon>Pseudomonadota</taxon>
        <taxon>Gammaproteobacteria</taxon>
        <taxon>Thiotrichales</taxon>
        <taxon>Thiotrichaceae</taxon>
        <taxon>environmental samples</taxon>
    </lineage>
</organism>
<evidence type="ECO:0008006" key="5">
    <source>
        <dbReference type="Google" id="ProtNLM"/>
    </source>
</evidence>
<keyword evidence="2" id="KW-0472">Membrane</keyword>
<proteinExistence type="predicted"/>
<feature type="compositionally biased region" description="Polar residues" evidence="1">
    <location>
        <begin position="148"/>
        <end position="160"/>
    </location>
</feature>
<feature type="chain" id="PRO_5027932195" description="FimV N-terminal domain-containing protein" evidence="3">
    <location>
        <begin position="26"/>
        <end position="464"/>
    </location>
</feature>
<evidence type="ECO:0000256" key="1">
    <source>
        <dbReference type="SAM" id="MobiDB-lite"/>
    </source>
</evidence>
<reference evidence="4" key="1">
    <citation type="submission" date="2020-01" db="EMBL/GenBank/DDBJ databases">
        <authorList>
            <person name="Meier V. D."/>
            <person name="Meier V D."/>
        </authorList>
    </citation>
    <scope>NUCLEOTIDE SEQUENCE</scope>
    <source>
        <strain evidence="4">HLG_WM_MAG_07</strain>
    </source>
</reference>
<evidence type="ECO:0000256" key="3">
    <source>
        <dbReference type="SAM" id="SignalP"/>
    </source>
</evidence>
<dbReference type="AlphaFoldDB" id="A0A6S6SQL6"/>
<dbReference type="InterPro" id="IPR038440">
    <property type="entry name" value="FimV_C_sf"/>
</dbReference>
<feature type="region of interest" description="Disordered" evidence="1">
    <location>
        <begin position="218"/>
        <end position="251"/>
    </location>
</feature>
<keyword evidence="2" id="KW-0812">Transmembrane</keyword>
<feature type="compositionally biased region" description="Basic and acidic residues" evidence="1">
    <location>
        <begin position="183"/>
        <end position="201"/>
    </location>
</feature>
<dbReference type="NCBIfam" id="TIGR03505">
    <property type="entry name" value="FimV_core"/>
    <property type="match status" value="1"/>
</dbReference>
<dbReference type="Gene3D" id="1.20.58.2200">
    <property type="match status" value="1"/>
</dbReference>
<sequence>MNKTHSYIVFLLFSLSMLISTISTADRSYGPVKNNDYLSKIVNKNYPNSALSRDQLMIGILRANHDSFRGGNVHFLKVGEILTLPDEDVVSLIDKDEAKKTVKEHLVFFKRGRPGKFPAIPLPTIKASESTDAAVNEKVNIDEENTKEGVSSNAKSYSAQENKKSDESQLEPVQESVANAAKETVESRTKLQSLESEKTQQDEVLQSLEMQIQKLEEELESTASDEKQAEENITSSEEESDSSSFVSDNDALEESTINALENNLSSQKESEVVVVQEVEEVSKTETVGSASKDTAVEEKKEGEKVVSKEIAETPETKSSFMDSNIPWWVWIIPLFLLPLLILALVFKSKNRVSSTDLPQIKEPKKKAAVKDVLHVDASEPVIKTSSTVIESDDAHKKPAPQIVAKATVEPGSKSEQEVSLKIDMARAYLDMDYHDAAIEILNEIDAEGNAVQVERAKEIRARIL</sequence>
<evidence type="ECO:0000256" key="2">
    <source>
        <dbReference type="SAM" id="Phobius"/>
    </source>
</evidence>
<feature type="signal peptide" evidence="3">
    <location>
        <begin position="1"/>
        <end position="25"/>
    </location>
</feature>
<protein>
    <recommendedName>
        <fullName evidence="5">FimV N-terminal domain-containing protein</fullName>
    </recommendedName>
</protein>
<evidence type="ECO:0000313" key="4">
    <source>
        <dbReference type="EMBL" id="CAA6809501.1"/>
    </source>
</evidence>
<accession>A0A6S6SQL6</accession>
<dbReference type="NCBIfam" id="TIGR03504">
    <property type="entry name" value="FimV_Cterm"/>
    <property type="match status" value="1"/>
</dbReference>
<dbReference type="InterPro" id="IPR020012">
    <property type="entry name" value="LysM_FimV"/>
</dbReference>
<feature type="region of interest" description="Disordered" evidence="1">
    <location>
        <begin position="140"/>
        <end position="202"/>
    </location>
</feature>
<gene>
    <name evidence="4" type="ORF">HELGO_WM12962</name>
</gene>
<dbReference type="InterPro" id="IPR020011">
    <property type="entry name" value="FimV_C"/>
</dbReference>
<keyword evidence="2" id="KW-1133">Transmembrane helix</keyword>
<keyword evidence="3" id="KW-0732">Signal</keyword>
<name>A0A6S6SQL6_9GAMM</name>